<feature type="domain" description="Indole-3-glycerol phosphate synthase" evidence="9">
    <location>
        <begin position="2"/>
        <end position="252"/>
    </location>
</feature>
<evidence type="ECO:0000256" key="2">
    <source>
        <dbReference type="ARBA" id="ARBA00004696"/>
    </source>
</evidence>
<evidence type="ECO:0000259" key="9">
    <source>
        <dbReference type="Pfam" id="PF00218"/>
    </source>
</evidence>
<dbReference type="InterPro" id="IPR045186">
    <property type="entry name" value="Indole-3-glycerol_P_synth"/>
</dbReference>
<protein>
    <recommendedName>
        <fullName evidence="8">Indole-3-glycerol phosphate synthase</fullName>
        <shortName evidence="8">IGPS</shortName>
        <ecNumber evidence="8">4.1.1.48</ecNumber>
    </recommendedName>
</protein>
<keyword evidence="4 8" id="KW-0210">Decarboxylase</keyword>
<accession>A0ABW6W6C1</accession>
<dbReference type="PANTHER" id="PTHR22854:SF2">
    <property type="entry name" value="INDOLE-3-GLYCEROL-PHOSPHATE SYNTHASE"/>
    <property type="match status" value="1"/>
</dbReference>
<comment type="caution">
    <text evidence="10">The sequence shown here is derived from an EMBL/GenBank/DDBJ whole genome shotgun (WGS) entry which is preliminary data.</text>
</comment>
<name>A0ABW6W6C1_9ACTN</name>
<comment type="catalytic activity">
    <reaction evidence="1 8">
        <text>1-(2-carboxyphenylamino)-1-deoxy-D-ribulose 5-phosphate + H(+) = (1S,2R)-1-C-(indol-3-yl)glycerol 3-phosphate + CO2 + H2O</text>
        <dbReference type="Rhea" id="RHEA:23476"/>
        <dbReference type="ChEBI" id="CHEBI:15377"/>
        <dbReference type="ChEBI" id="CHEBI:15378"/>
        <dbReference type="ChEBI" id="CHEBI:16526"/>
        <dbReference type="ChEBI" id="CHEBI:58613"/>
        <dbReference type="ChEBI" id="CHEBI:58866"/>
        <dbReference type="EC" id="4.1.1.48"/>
    </reaction>
</comment>
<evidence type="ECO:0000256" key="3">
    <source>
        <dbReference type="ARBA" id="ARBA00022605"/>
    </source>
</evidence>
<gene>
    <name evidence="8 10" type="primary">trpC</name>
    <name evidence="10" type="ORF">ACFY35_03865</name>
</gene>
<dbReference type="RefSeq" id="WP_026205143.1">
    <property type="nucleotide sequence ID" value="NZ_JBIAZU010000001.1"/>
</dbReference>
<dbReference type="NCBIfam" id="NF001369">
    <property type="entry name" value="PRK00278.1-1"/>
    <property type="match status" value="1"/>
</dbReference>
<dbReference type="SUPFAM" id="SSF51366">
    <property type="entry name" value="Ribulose-phoshate binding barrel"/>
    <property type="match status" value="1"/>
</dbReference>
<proteinExistence type="inferred from homology"/>
<dbReference type="HAMAP" id="MF_00134_B">
    <property type="entry name" value="IGPS_B"/>
    <property type="match status" value="1"/>
</dbReference>
<dbReference type="InterPro" id="IPR011060">
    <property type="entry name" value="RibuloseP-bd_barrel"/>
</dbReference>
<dbReference type="PANTHER" id="PTHR22854">
    <property type="entry name" value="TRYPTOPHAN BIOSYNTHESIS PROTEIN"/>
    <property type="match status" value="1"/>
</dbReference>
<dbReference type="GO" id="GO:0004425">
    <property type="term" value="F:indole-3-glycerol-phosphate synthase activity"/>
    <property type="evidence" value="ECO:0007669"/>
    <property type="project" value="UniProtKB-EC"/>
</dbReference>
<sequence>MLDEIMAGVREDVAKREALTSLDEMRVRAASAPPALDAYAALARPGVSVIAEVKRRSPSKGDLAAIADPAALAADYAAGGATWISVLTEERRFGGSLSDLSAVRSAVGIPVLRKDFLYGDYQAHEARAFGADVALLIVAALDQGTLTRLRVLLEEELGMTALVEVHDEAEVARAVDAGARVIGVNARNLRTLEVDRSVFERLAPLLPDSVLKVAESGVRGPDDLIRYASAGADAVLVGEGLVTHESPRDAAAALVAAGR</sequence>
<evidence type="ECO:0000313" key="10">
    <source>
        <dbReference type="EMBL" id="MFF5288548.1"/>
    </source>
</evidence>
<keyword evidence="6 8" id="KW-0057">Aromatic amino acid biosynthesis</keyword>
<keyword evidence="3 8" id="KW-0028">Amino-acid biosynthesis</keyword>
<dbReference type="InterPro" id="IPR013798">
    <property type="entry name" value="Indole-3-glycerol_P_synth_dom"/>
</dbReference>
<keyword evidence="5 8" id="KW-0822">Tryptophan biosynthesis</keyword>
<dbReference type="EC" id="4.1.1.48" evidence="8"/>
<dbReference type="InterPro" id="IPR013785">
    <property type="entry name" value="Aldolase_TIM"/>
</dbReference>
<evidence type="ECO:0000256" key="1">
    <source>
        <dbReference type="ARBA" id="ARBA00001633"/>
    </source>
</evidence>
<organism evidence="10 11">
    <name type="scientific">Paractinoplanes globisporus</name>
    <dbReference type="NCBI Taxonomy" id="113565"/>
    <lineage>
        <taxon>Bacteria</taxon>
        <taxon>Bacillati</taxon>
        <taxon>Actinomycetota</taxon>
        <taxon>Actinomycetes</taxon>
        <taxon>Micromonosporales</taxon>
        <taxon>Micromonosporaceae</taxon>
        <taxon>Paractinoplanes</taxon>
    </lineage>
</organism>
<evidence type="ECO:0000256" key="5">
    <source>
        <dbReference type="ARBA" id="ARBA00022822"/>
    </source>
</evidence>
<evidence type="ECO:0000313" key="11">
    <source>
        <dbReference type="Proteomes" id="UP001602245"/>
    </source>
</evidence>
<dbReference type="InterPro" id="IPR001468">
    <property type="entry name" value="Indole-3-GlycerolPSynthase_CS"/>
</dbReference>
<evidence type="ECO:0000256" key="7">
    <source>
        <dbReference type="ARBA" id="ARBA00023239"/>
    </source>
</evidence>
<evidence type="ECO:0000256" key="4">
    <source>
        <dbReference type="ARBA" id="ARBA00022793"/>
    </source>
</evidence>
<dbReference type="CDD" id="cd00331">
    <property type="entry name" value="IGPS"/>
    <property type="match status" value="1"/>
</dbReference>
<dbReference type="Pfam" id="PF00218">
    <property type="entry name" value="IGPS"/>
    <property type="match status" value="1"/>
</dbReference>
<dbReference type="EMBL" id="JBIAZU010000001">
    <property type="protein sequence ID" value="MFF5288548.1"/>
    <property type="molecule type" value="Genomic_DNA"/>
</dbReference>
<dbReference type="Gene3D" id="3.20.20.70">
    <property type="entry name" value="Aldolase class I"/>
    <property type="match status" value="1"/>
</dbReference>
<comment type="pathway">
    <text evidence="2 8">Amino-acid biosynthesis; L-tryptophan biosynthesis; L-tryptophan from chorismate: step 4/5.</text>
</comment>
<comment type="similarity">
    <text evidence="8">Belongs to the TrpC family.</text>
</comment>
<keyword evidence="7 8" id="KW-0456">Lyase</keyword>
<evidence type="ECO:0000256" key="6">
    <source>
        <dbReference type="ARBA" id="ARBA00023141"/>
    </source>
</evidence>
<keyword evidence="11" id="KW-1185">Reference proteome</keyword>
<evidence type="ECO:0000256" key="8">
    <source>
        <dbReference type="HAMAP-Rule" id="MF_00134"/>
    </source>
</evidence>
<dbReference type="Proteomes" id="UP001602245">
    <property type="component" value="Unassembled WGS sequence"/>
</dbReference>
<reference evidence="10 11" key="1">
    <citation type="submission" date="2024-10" db="EMBL/GenBank/DDBJ databases">
        <title>The Natural Products Discovery Center: Release of the First 8490 Sequenced Strains for Exploring Actinobacteria Biosynthetic Diversity.</title>
        <authorList>
            <person name="Kalkreuter E."/>
            <person name="Kautsar S.A."/>
            <person name="Yang D."/>
            <person name="Bader C.D."/>
            <person name="Teijaro C.N."/>
            <person name="Fluegel L."/>
            <person name="Davis C.M."/>
            <person name="Simpson J.R."/>
            <person name="Lauterbach L."/>
            <person name="Steele A.D."/>
            <person name="Gui C."/>
            <person name="Meng S."/>
            <person name="Li G."/>
            <person name="Viehrig K."/>
            <person name="Ye F."/>
            <person name="Su P."/>
            <person name="Kiefer A.F."/>
            <person name="Nichols A."/>
            <person name="Cepeda A.J."/>
            <person name="Yan W."/>
            <person name="Fan B."/>
            <person name="Jiang Y."/>
            <person name="Adhikari A."/>
            <person name="Zheng C.-J."/>
            <person name="Schuster L."/>
            <person name="Cowan T.M."/>
            <person name="Smanski M.J."/>
            <person name="Chevrette M.G."/>
            <person name="De Carvalho L.P.S."/>
            <person name="Shen B."/>
        </authorList>
    </citation>
    <scope>NUCLEOTIDE SEQUENCE [LARGE SCALE GENOMIC DNA]</scope>
    <source>
        <strain evidence="10 11">NPDC000087</strain>
    </source>
</reference>
<dbReference type="PROSITE" id="PS00614">
    <property type="entry name" value="IGPS"/>
    <property type="match status" value="1"/>
</dbReference>